<dbReference type="GO" id="GO:0000166">
    <property type="term" value="F:nucleotide binding"/>
    <property type="evidence" value="ECO:0007669"/>
    <property type="project" value="InterPro"/>
</dbReference>
<dbReference type="RefSeq" id="WP_049993233.1">
    <property type="nucleotide sequence ID" value="NZ_CP031310.1"/>
</dbReference>
<dbReference type="PANTHER" id="PTHR10322:SF23">
    <property type="entry name" value="DNA POLYMERASE DELTA CATALYTIC SUBUNIT"/>
    <property type="match status" value="1"/>
</dbReference>
<dbReference type="EC" id="2.7.7.7" evidence="2"/>
<dbReference type="KEGG" id="hsn:DV733_00455"/>
<keyword evidence="3 9" id="KW-0808">Transferase</keyword>
<dbReference type="SUPFAM" id="SSF56672">
    <property type="entry name" value="DNA/RNA polymerases"/>
    <property type="match status" value="1"/>
</dbReference>
<dbReference type="GO" id="GO:0006261">
    <property type="term" value="P:DNA-templated DNA replication"/>
    <property type="evidence" value="ECO:0007669"/>
    <property type="project" value="TreeGrafter"/>
</dbReference>
<name>A0A4D6HAI1_9EURY</name>
<dbReference type="InterPro" id="IPR006134">
    <property type="entry name" value="DNA-dir_DNA_pol_B_multi_dom"/>
</dbReference>
<keyword evidence="10" id="KW-1185">Reference proteome</keyword>
<sequence>MLTAEFDGQTVRHWHVDPGGGVHVEREQFHPTVYVASDRDLGSLADALTGDPKVRETAFERWRTNLHDREPQRVLGVTLDRAADVRPFAREVKHTHERGDHPPGTYRLYNVDLTPGFRYCLATGREPTPSRSLRTTRLSLPERSLVDETLEGLRLDGERLDGTDQRKRESLREHLASHDPDVLVLSAGELVPHLAGDGTANVGAADDTTGANGVDLGRGPGYECLAGANVYHSYGQAGYSPARYDIPGRVLIDRSNSFLWGESSLDGMLDLVELSGRPLQELSWASIGTVLTAIEIREALDRGVLVPWNKWEPEAFKSPSRLYDADRGGFIFAPEVGLHEDVHELDFASLYPSIIREYNVSPETVDCDCHDRADVPEVGYSVCDRSGFLPDVLDPLLDRRAELKRQIDAADDPERVAALESRSGALKWILVASFGYQGYRNAKFGRIECHEAINAYAREIALQAKQRLEAGGWRVLHGIVDSLWVTPARSDPEPLERIVADISASVGIDLERDGRYEWVAFPPKRDAPGGALTRYVGKRADGEYKLRGIEARQRSTPPFVAERQRELVQRFDETRDPSAVCDHLQGTLATLRRGDVDPEELVLTTRLSKSPAAYQQATRTEAALRRCRQLDRTRHPGQSVRYVVIDDSARQPERVRLAEEEPDSYDTEFYASLLLRAAASVLSAVGWDLDRIDRYLRETVDACLDAFGG</sequence>
<comment type="catalytic activity">
    <reaction evidence="7">
        <text>DNA(n) + a 2'-deoxyribonucleoside 5'-triphosphate = DNA(n+1) + diphosphate</text>
        <dbReference type="Rhea" id="RHEA:22508"/>
        <dbReference type="Rhea" id="RHEA-COMP:17339"/>
        <dbReference type="Rhea" id="RHEA-COMP:17340"/>
        <dbReference type="ChEBI" id="CHEBI:33019"/>
        <dbReference type="ChEBI" id="CHEBI:61560"/>
        <dbReference type="ChEBI" id="CHEBI:173112"/>
        <dbReference type="EC" id="2.7.7.7"/>
    </reaction>
</comment>
<dbReference type="InterPro" id="IPR006172">
    <property type="entry name" value="DNA-dir_DNA_pol_B"/>
</dbReference>
<dbReference type="PANTHER" id="PTHR10322">
    <property type="entry name" value="DNA POLYMERASE CATALYTIC SUBUNIT"/>
    <property type="match status" value="1"/>
</dbReference>
<dbReference type="InterPro" id="IPR023211">
    <property type="entry name" value="DNA_pol_palm_dom_sf"/>
</dbReference>
<feature type="domain" description="DNA-directed DNA polymerase family B multifunctional" evidence="8">
    <location>
        <begin position="325"/>
        <end position="473"/>
    </location>
</feature>
<dbReference type="SMART" id="SM00486">
    <property type="entry name" value="POLBc"/>
    <property type="match status" value="1"/>
</dbReference>
<evidence type="ECO:0000313" key="10">
    <source>
        <dbReference type="Proteomes" id="UP000296706"/>
    </source>
</evidence>
<dbReference type="Gene3D" id="1.10.287.690">
    <property type="entry name" value="Helix hairpin bin"/>
    <property type="match status" value="1"/>
</dbReference>
<dbReference type="STRING" id="1457250.GCA_000755225_02384"/>
<accession>A0A4D6HAI1</accession>
<dbReference type="OrthoDB" id="8639at2157"/>
<protein>
    <recommendedName>
        <fullName evidence="2">DNA-directed DNA polymerase</fullName>
        <ecNumber evidence="2">2.7.7.7</ecNumber>
    </recommendedName>
</protein>
<proteinExistence type="inferred from homology"/>
<dbReference type="GeneID" id="39846294"/>
<dbReference type="AlphaFoldDB" id="A0A4D6HAI1"/>
<evidence type="ECO:0000256" key="1">
    <source>
        <dbReference type="ARBA" id="ARBA00005755"/>
    </source>
</evidence>
<gene>
    <name evidence="9" type="ORF">DV733_00455</name>
</gene>
<dbReference type="GO" id="GO:0003677">
    <property type="term" value="F:DNA binding"/>
    <property type="evidence" value="ECO:0007669"/>
    <property type="project" value="UniProtKB-KW"/>
</dbReference>
<feature type="domain" description="DNA-directed DNA polymerase family B multifunctional" evidence="8">
    <location>
        <begin position="535"/>
        <end position="679"/>
    </location>
</feature>
<dbReference type="EMBL" id="CP031310">
    <property type="protein sequence ID" value="QCC49787.1"/>
    <property type="molecule type" value="Genomic_DNA"/>
</dbReference>
<organism evidence="9 10">
    <name type="scientific">Halapricum salinum</name>
    <dbReference type="NCBI Taxonomy" id="1457250"/>
    <lineage>
        <taxon>Archaea</taxon>
        <taxon>Methanobacteriati</taxon>
        <taxon>Methanobacteriota</taxon>
        <taxon>Stenosarchaea group</taxon>
        <taxon>Halobacteria</taxon>
        <taxon>Halobacteriales</taxon>
        <taxon>Haloarculaceae</taxon>
        <taxon>Halapricum</taxon>
    </lineage>
</organism>
<dbReference type="InterPro" id="IPR042087">
    <property type="entry name" value="DNA_pol_B_thumb"/>
</dbReference>
<dbReference type="Proteomes" id="UP000296706">
    <property type="component" value="Chromosome"/>
</dbReference>
<dbReference type="Gene3D" id="3.90.1600.10">
    <property type="entry name" value="Palm domain of DNA polymerase"/>
    <property type="match status" value="1"/>
</dbReference>
<dbReference type="CDD" id="cd05531">
    <property type="entry name" value="POLBc_B2"/>
    <property type="match status" value="1"/>
</dbReference>
<dbReference type="InterPro" id="IPR050240">
    <property type="entry name" value="DNA_pol_type-B"/>
</dbReference>
<dbReference type="InterPro" id="IPR043502">
    <property type="entry name" value="DNA/RNA_pol_sf"/>
</dbReference>
<dbReference type="GO" id="GO:0003887">
    <property type="term" value="F:DNA-directed DNA polymerase activity"/>
    <property type="evidence" value="ECO:0007669"/>
    <property type="project" value="UniProtKB-KW"/>
</dbReference>
<keyword evidence="4 9" id="KW-0548">Nucleotidyltransferase</keyword>
<evidence type="ECO:0000313" key="9">
    <source>
        <dbReference type="EMBL" id="QCC49787.1"/>
    </source>
</evidence>
<evidence type="ECO:0000256" key="4">
    <source>
        <dbReference type="ARBA" id="ARBA00022695"/>
    </source>
</evidence>
<dbReference type="Pfam" id="PF00136">
    <property type="entry name" value="DNA_pol_B"/>
    <property type="match status" value="2"/>
</dbReference>
<evidence type="ECO:0000256" key="7">
    <source>
        <dbReference type="ARBA" id="ARBA00049244"/>
    </source>
</evidence>
<keyword evidence="6" id="KW-0238">DNA-binding</keyword>
<evidence type="ECO:0000256" key="6">
    <source>
        <dbReference type="ARBA" id="ARBA00023125"/>
    </source>
</evidence>
<dbReference type="Gene3D" id="1.10.132.60">
    <property type="entry name" value="DNA polymerase family B, C-terminal domain"/>
    <property type="match status" value="1"/>
</dbReference>
<comment type="similarity">
    <text evidence="1">Belongs to the DNA polymerase type-B family.</text>
</comment>
<evidence type="ECO:0000256" key="5">
    <source>
        <dbReference type="ARBA" id="ARBA00022932"/>
    </source>
</evidence>
<dbReference type="NCBIfam" id="NF004418">
    <property type="entry name" value="PRK05761.1-4"/>
    <property type="match status" value="1"/>
</dbReference>
<evidence type="ECO:0000256" key="2">
    <source>
        <dbReference type="ARBA" id="ARBA00012417"/>
    </source>
</evidence>
<evidence type="ECO:0000259" key="8">
    <source>
        <dbReference type="Pfam" id="PF00136"/>
    </source>
</evidence>
<keyword evidence="5 9" id="KW-0239">DNA-directed DNA polymerase</keyword>
<evidence type="ECO:0000256" key="3">
    <source>
        <dbReference type="ARBA" id="ARBA00022679"/>
    </source>
</evidence>
<reference evidence="9 10" key="1">
    <citation type="journal article" date="2019" name="Nat. Commun.">
        <title>A new type of DNA phosphorothioation-based antiviral system in archaea.</title>
        <authorList>
            <person name="Xiong L."/>
            <person name="Liu S."/>
            <person name="Chen S."/>
            <person name="Xiao Y."/>
            <person name="Zhu B."/>
            <person name="Gao Y."/>
            <person name="Zhang Y."/>
            <person name="Chen B."/>
            <person name="Luo J."/>
            <person name="Deng Z."/>
            <person name="Chen X."/>
            <person name="Wang L."/>
            <person name="Chen S."/>
        </authorList>
    </citation>
    <scope>NUCLEOTIDE SEQUENCE [LARGE SCALE GENOMIC DNA]</scope>
    <source>
        <strain evidence="9 10">CBA1105</strain>
    </source>
</reference>